<dbReference type="PROSITE" id="PS00651">
    <property type="entry name" value="RIBOSOMAL_L9"/>
    <property type="match status" value="1"/>
</dbReference>
<comment type="function">
    <text evidence="7">Binds to the 23S rRNA.</text>
</comment>
<dbReference type="GO" id="GO:0006412">
    <property type="term" value="P:translation"/>
    <property type="evidence" value="ECO:0007669"/>
    <property type="project" value="UniProtKB-UniRule"/>
</dbReference>
<dbReference type="Pfam" id="PF01281">
    <property type="entry name" value="Ribosomal_L9_N"/>
    <property type="match status" value="1"/>
</dbReference>
<comment type="similarity">
    <text evidence="1 7">Belongs to the bacterial ribosomal protein bL9 family.</text>
</comment>
<dbReference type="SUPFAM" id="SSF55653">
    <property type="entry name" value="Ribosomal protein L9 C-domain"/>
    <property type="match status" value="1"/>
</dbReference>
<accession>A0A0G1XGL0</accession>
<dbReference type="Gene3D" id="3.10.430.100">
    <property type="entry name" value="Ribosomal protein L9, C-terminal domain"/>
    <property type="match status" value="1"/>
</dbReference>
<feature type="region of interest" description="Disordered" evidence="8">
    <location>
        <begin position="41"/>
        <end position="65"/>
    </location>
</feature>
<sequence>MQVILLDDVRALGRKGVVVDVPEGYARNFLFPQHLAVEASKKALHEKDERDTAQKSRVKKDEKQDRRLAEQIDGLEVVVAAKADKGTLYASVGAKEIAAALKDEGFKVNADYIEVDPIKEIGSSEVTISFPSGFEAMITVVVEGK</sequence>
<dbReference type="InterPro" id="IPR009027">
    <property type="entry name" value="Ribosomal_bL9/RNase_H1_N"/>
</dbReference>
<dbReference type="Gene3D" id="3.40.5.10">
    <property type="entry name" value="Ribosomal protein L9, N-terminal domain"/>
    <property type="match status" value="1"/>
</dbReference>
<dbReference type="GO" id="GO:1990904">
    <property type="term" value="C:ribonucleoprotein complex"/>
    <property type="evidence" value="ECO:0007669"/>
    <property type="project" value="UniProtKB-KW"/>
</dbReference>
<evidence type="ECO:0000256" key="3">
    <source>
        <dbReference type="ARBA" id="ARBA00022884"/>
    </source>
</evidence>
<evidence type="ECO:0000256" key="5">
    <source>
        <dbReference type="ARBA" id="ARBA00023274"/>
    </source>
</evidence>
<organism evidence="10 11">
    <name type="scientific">Candidatus Uhrbacteria bacterium GW2011_GWD2_52_7</name>
    <dbReference type="NCBI Taxonomy" id="1618989"/>
    <lineage>
        <taxon>Bacteria</taxon>
        <taxon>Candidatus Uhriibacteriota</taxon>
    </lineage>
</organism>
<dbReference type="PANTHER" id="PTHR21368">
    <property type="entry name" value="50S RIBOSOMAL PROTEIN L9"/>
    <property type="match status" value="1"/>
</dbReference>
<dbReference type="AlphaFoldDB" id="A0A0G1XGL0"/>
<evidence type="ECO:0000256" key="7">
    <source>
        <dbReference type="HAMAP-Rule" id="MF_00503"/>
    </source>
</evidence>
<dbReference type="GO" id="GO:0005840">
    <property type="term" value="C:ribosome"/>
    <property type="evidence" value="ECO:0007669"/>
    <property type="project" value="UniProtKB-KW"/>
</dbReference>
<gene>
    <name evidence="7" type="primary">rplI</name>
    <name evidence="10" type="ORF">UY72_C0025G0021</name>
</gene>
<evidence type="ECO:0000256" key="6">
    <source>
        <dbReference type="ARBA" id="ARBA00035292"/>
    </source>
</evidence>
<keyword evidence="3 7" id="KW-0694">RNA-binding</keyword>
<feature type="domain" description="Ribosomal protein L9" evidence="9">
    <location>
        <begin position="13"/>
        <end position="40"/>
    </location>
</feature>
<dbReference type="Proteomes" id="UP000034846">
    <property type="component" value="Unassembled WGS sequence"/>
</dbReference>
<evidence type="ECO:0000256" key="8">
    <source>
        <dbReference type="SAM" id="MobiDB-lite"/>
    </source>
</evidence>
<keyword evidence="5 7" id="KW-0687">Ribonucleoprotein</keyword>
<dbReference type="InterPro" id="IPR036935">
    <property type="entry name" value="Ribosomal_bL9_N_sf"/>
</dbReference>
<protein>
    <recommendedName>
        <fullName evidence="6 7">Large ribosomal subunit protein bL9</fullName>
    </recommendedName>
</protein>
<dbReference type="GO" id="GO:0003735">
    <property type="term" value="F:structural constituent of ribosome"/>
    <property type="evidence" value="ECO:0007669"/>
    <property type="project" value="InterPro"/>
</dbReference>
<evidence type="ECO:0000313" key="10">
    <source>
        <dbReference type="EMBL" id="KKW30045.1"/>
    </source>
</evidence>
<keyword evidence="2 7" id="KW-0699">rRNA-binding</keyword>
<dbReference type="SUPFAM" id="SSF55658">
    <property type="entry name" value="L9 N-domain-like"/>
    <property type="match status" value="1"/>
</dbReference>
<proteinExistence type="inferred from homology"/>
<dbReference type="InterPro" id="IPR036791">
    <property type="entry name" value="Ribosomal_bL9_C_sf"/>
</dbReference>
<name>A0A0G1XGL0_9BACT</name>
<keyword evidence="4 7" id="KW-0689">Ribosomal protein</keyword>
<evidence type="ECO:0000256" key="2">
    <source>
        <dbReference type="ARBA" id="ARBA00022730"/>
    </source>
</evidence>
<comment type="caution">
    <text evidence="10">The sequence shown here is derived from an EMBL/GenBank/DDBJ whole genome shotgun (WGS) entry which is preliminary data.</text>
</comment>
<dbReference type="EMBL" id="LCRD01000025">
    <property type="protein sequence ID" value="KKW30045.1"/>
    <property type="molecule type" value="Genomic_DNA"/>
</dbReference>
<dbReference type="GO" id="GO:0019843">
    <property type="term" value="F:rRNA binding"/>
    <property type="evidence" value="ECO:0007669"/>
    <property type="project" value="UniProtKB-UniRule"/>
</dbReference>
<reference evidence="10 11" key="1">
    <citation type="journal article" date="2015" name="Nature">
        <title>rRNA introns, odd ribosomes, and small enigmatic genomes across a large radiation of phyla.</title>
        <authorList>
            <person name="Brown C.T."/>
            <person name="Hug L.A."/>
            <person name="Thomas B.C."/>
            <person name="Sharon I."/>
            <person name="Castelle C.J."/>
            <person name="Singh A."/>
            <person name="Wilkins M.J."/>
            <person name="Williams K.H."/>
            <person name="Banfield J.F."/>
        </authorList>
    </citation>
    <scope>NUCLEOTIDE SEQUENCE [LARGE SCALE GENOMIC DNA]</scope>
</reference>
<dbReference type="Pfam" id="PF03948">
    <property type="entry name" value="Ribosomal_L9_C"/>
    <property type="match status" value="1"/>
</dbReference>
<evidence type="ECO:0000256" key="4">
    <source>
        <dbReference type="ARBA" id="ARBA00022980"/>
    </source>
</evidence>
<dbReference type="PATRIC" id="fig|1618989.3.peg.411"/>
<dbReference type="NCBIfam" id="TIGR00158">
    <property type="entry name" value="L9"/>
    <property type="match status" value="1"/>
</dbReference>
<evidence type="ECO:0000313" key="11">
    <source>
        <dbReference type="Proteomes" id="UP000034846"/>
    </source>
</evidence>
<evidence type="ECO:0000259" key="9">
    <source>
        <dbReference type="PROSITE" id="PS00651"/>
    </source>
</evidence>
<dbReference type="InterPro" id="IPR020070">
    <property type="entry name" value="Ribosomal_bL9_N"/>
</dbReference>
<dbReference type="InterPro" id="IPR000244">
    <property type="entry name" value="Ribosomal_bL9"/>
</dbReference>
<dbReference type="InterPro" id="IPR020594">
    <property type="entry name" value="Ribosomal_bL9_bac/chp"/>
</dbReference>
<dbReference type="HAMAP" id="MF_00503">
    <property type="entry name" value="Ribosomal_bL9"/>
    <property type="match status" value="1"/>
</dbReference>
<dbReference type="InterPro" id="IPR020069">
    <property type="entry name" value="Ribosomal_bL9_C"/>
</dbReference>
<evidence type="ECO:0000256" key="1">
    <source>
        <dbReference type="ARBA" id="ARBA00010605"/>
    </source>
</evidence>